<feature type="region of interest" description="Disordered" evidence="1">
    <location>
        <begin position="502"/>
        <end position="610"/>
    </location>
</feature>
<feature type="compositionally biased region" description="Basic residues" evidence="1">
    <location>
        <begin position="590"/>
        <end position="600"/>
    </location>
</feature>
<dbReference type="AlphaFoldDB" id="A0AAD2PUF9"/>
<comment type="caution">
    <text evidence="2">The sequence shown here is derived from an EMBL/GenBank/DDBJ whole genome shotgun (WGS) entry which is preliminary data.</text>
</comment>
<dbReference type="EMBL" id="CAKOGP040001759">
    <property type="protein sequence ID" value="CAJ1950128.1"/>
    <property type="molecule type" value="Genomic_DNA"/>
</dbReference>
<protein>
    <submittedName>
        <fullName evidence="2">Uncharacterized protein</fullName>
    </submittedName>
</protein>
<feature type="compositionally biased region" description="Basic and acidic residues" evidence="1">
    <location>
        <begin position="569"/>
        <end position="589"/>
    </location>
</feature>
<sequence>MAQRDYSIEFDFSHKDFEKALDEGRSLDSLCITEEFLDTQNTRPTEKRLEAILSKISEMWSLQGVYLSLQKTAIPGRLLPLAINPGLQELKVHSGLEINSLQDCDILAATLKQNGLSLKRISLLNIRVRLNAMASLGRFALGSQKPILDPLLEAVPDLEFLETFEISCRDSEQNTKGKPLISTDSLRSLCQSLSLKRFNLSNLGLGDEHFMAIAQELSKKPPTLQELILNENFNTELGVEMIIRMLLDTPNTTIRTFQAFQKTSQLSPACISLMRHVLEKHNTTLTSISISTSTDQEMDTLQYFEQLNSAGRHLFLQKHSTADDWIRLLESVNDDHSMIFYCLRQSKFWWNCIDLGRSLSRPLMKSKTLDTDTGEEQSDNEVKVVVGESDDENSEELMEQLKSLGMSNELELDYSDHETNVSSQASDSYLDDLHRQKDTLIDSTREEALEEAHDIYEKKFGKDSAKEDEKAFLELFYKILKEKEQQMDKMYEKQDELIAKETERQRQKSEAEKEAWMLEKEAARRRRRELAQEAKEKERQDKLTAASKAASSRKLSSSPAKKKKPKKKVAAEKLKRTQTEADELREKWNKARSKTRAAKKKNPESYDKLKGEEDSLFNDWVAKKAEVKEAEIEAQKEAEESQEEVNPEDGAFGSVEDVWAALSELEEEAAQIARDG</sequence>
<evidence type="ECO:0000256" key="1">
    <source>
        <dbReference type="SAM" id="MobiDB-lite"/>
    </source>
</evidence>
<evidence type="ECO:0000313" key="3">
    <source>
        <dbReference type="Proteomes" id="UP001295423"/>
    </source>
</evidence>
<dbReference type="Proteomes" id="UP001295423">
    <property type="component" value="Unassembled WGS sequence"/>
</dbReference>
<evidence type="ECO:0000313" key="2">
    <source>
        <dbReference type="EMBL" id="CAJ1950128.1"/>
    </source>
</evidence>
<proteinExistence type="predicted"/>
<dbReference type="SUPFAM" id="SSF52047">
    <property type="entry name" value="RNI-like"/>
    <property type="match status" value="1"/>
</dbReference>
<feature type="compositionally biased region" description="Basic and acidic residues" evidence="1">
    <location>
        <begin position="502"/>
        <end position="522"/>
    </location>
</feature>
<name>A0AAD2PUF9_9STRA</name>
<feature type="compositionally biased region" description="Basic and acidic residues" evidence="1">
    <location>
        <begin position="601"/>
        <end position="610"/>
    </location>
</feature>
<dbReference type="InterPro" id="IPR032675">
    <property type="entry name" value="LRR_dom_sf"/>
</dbReference>
<keyword evidence="3" id="KW-1185">Reference proteome</keyword>
<gene>
    <name evidence="2" type="ORF">CYCCA115_LOCUS12436</name>
</gene>
<organism evidence="2 3">
    <name type="scientific">Cylindrotheca closterium</name>
    <dbReference type="NCBI Taxonomy" id="2856"/>
    <lineage>
        <taxon>Eukaryota</taxon>
        <taxon>Sar</taxon>
        <taxon>Stramenopiles</taxon>
        <taxon>Ochrophyta</taxon>
        <taxon>Bacillariophyta</taxon>
        <taxon>Bacillariophyceae</taxon>
        <taxon>Bacillariophycidae</taxon>
        <taxon>Bacillariales</taxon>
        <taxon>Bacillariaceae</taxon>
        <taxon>Cylindrotheca</taxon>
    </lineage>
</organism>
<feature type="compositionally biased region" description="Basic and acidic residues" evidence="1">
    <location>
        <begin position="529"/>
        <end position="542"/>
    </location>
</feature>
<reference evidence="2" key="1">
    <citation type="submission" date="2023-08" db="EMBL/GenBank/DDBJ databases">
        <authorList>
            <person name="Audoor S."/>
            <person name="Bilcke G."/>
        </authorList>
    </citation>
    <scope>NUCLEOTIDE SEQUENCE</scope>
</reference>
<feature type="compositionally biased region" description="Low complexity" evidence="1">
    <location>
        <begin position="543"/>
        <end position="559"/>
    </location>
</feature>
<accession>A0AAD2PUF9</accession>
<feature type="region of interest" description="Disordered" evidence="1">
    <location>
        <begin position="631"/>
        <end position="652"/>
    </location>
</feature>
<dbReference type="Gene3D" id="3.80.10.10">
    <property type="entry name" value="Ribonuclease Inhibitor"/>
    <property type="match status" value="1"/>
</dbReference>